<feature type="compositionally biased region" description="Basic residues" evidence="1">
    <location>
        <begin position="21"/>
        <end position="31"/>
    </location>
</feature>
<proteinExistence type="predicted"/>
<evidence type="ECO:0000313" key="3">
    <source>
        <dbReference type="Proteomes" id="UP001159363"/>
    </source>
</evidence>
<name>A0ABQ9GF19_9NEOP</name>
<accession>A0ABQ9GF19</accession>
<gene>
    <name evidence="2" type="ORF">PR048_027111</name>
</gene>
<reference evidence="2 3" key="1">
    <citation type="submission" date="2023-02" db="EMBL/GenBank/DDBJ databases">
        <title>LHISI_Scaffold_Assembly.</title>
        <authorList>
            <person name="Stuart O.P."/>
            <person name="Cleave R."/>
            <person name="Magrath M.J.L."/>
            <person name="Mikheyev A.S."/>
        </authorList>
    </citation>
    <scope>NUCLEOTIDE SEQUENCE [LARGE SCALE GENOMIC DNA]</scope>
    <source>
        <strain evidence="2">Daus_M_001</strain>
        <tissue evidence="2">Leg muscle</tissue>
    </source>
</reference>
<organism evidence="2 3">
    <name type="scientific">Dryococelus australis</name>
    <dbReference type="NCBI Taxonomy" id="614101"/>
    <lineage>
        <taxon>Eukaryota</taxon>
        <taxon>Metazoa</taxon>
        <taxon>Ecdysozoa</taxon>
        <taxon>Arthropoda</taxon>
        <taxon>Hexapoda</taxon>
        <taxon>Insecta</taxon>
        <taxon>Pterygota</taxon>
        <taxon>Neoptera</taxon>
        <taxon>Polyneoptera</taxon>
        <taxon>Phasmatodea</taxon>
        <taxon>Verophasmatodea</taxon>
        <taxon>Anareolatae</taxon>
        <taxon>Phasmatidae</taxon>
        <taxon>Eurycanthinae</taxon>
        <taxon>Dryococelus</taxon>
    </lineage>
</organism>
<evidence type="ECO:0000313" key="2">
    <source>
        <dbReference type="EMBL" id="KAJ8870812.1"/>
    </source>
</evidence>
<feature type="region of interest" description="Disordered" evidence="1">
    <location>
        <begin position="1"/>
        <end position="31"/>
    </location>
</feature>
<comment type="caution">
    <text evidence="2">The sequence shown here is derived from an EMBL/GenBank/DDBJ whole genome shotgun (WGS) entry which is preliminary data.</text>
</comment>
<sequence length="133" mass="15288">MEQRRNEMAGENCRSPTKSANQRHHQARFPHAKIRERIRRESNLVRLGSKYWGHGAEWLHHSPSTKTIRVQSPAGSPDFRMWESCWTMPLVGGFSRGWSRFPRPLIPVLSILPPIIGSQDLTVKSRPISSLTH</sequence>
<keyword evidence="3" id="KW-1185">Reference proteome</keyword>
<dbReference type="Proteomes" id="UP001159363">
    <property type="component" value="Chromosome 11"/>
</dbReference>
<dbReference type="EMBL" id="JARBHB010000012">
    <property type="protein sequence ID" value="KAJ8870812.1"/>
    <property type="molecule type" value="Genomic_DNA"/>
</dbReference>
<protein>
    <submittedName>
        <fullName evidence="2">Uncharacterized protein</fullName>
    </submittedName>
</protein>
<evidence type="ECO:0000256" key="1">
    <source>
        <dbReference type="SAM" id="MobiDB-lite"/>
    </source>
</evidence>